<evidence type="ECO:0008006" key="3">
    <source>
        <dbReference type="Google" id="ProtNLM"/>
    </source>
</evidence>
<dbReference type="PROSITE" id="PS51257">
    <property type="entry name" value="PROKAR_LIPOPROTEIN"/>
    <property type="match status" value="1"/>
</dbReference>
<name>A0ABW5CCE8_9PROT</name>
<evidence type="ECO:0000313" key="2">
    <source>
        <dbReference type="Proteomes" id="UP001597296"/>
    </source>
</evidence>
<evidence type="ECO:0000313" key="1">
    <source>
        <dbReference type="EMBL" id="MFD2234855.1"/>
    </source>
</evidence>
<sequence>MSRAGRTAAVAALALAGTGCDAAPRQELAIESDPPGAHCELIRANVQLGGIDTPGRLAVRPARQDIQVVCAKAGYRDALFLIRAEGAGFEARDLLIPMAATLKSLKGDRNEYQTSTRVELVAAPER</sequence>
<organism evidence="1 2">
    <name type="scientific">Phaeospirillum tilakii</name>
    <dbReference type="NCBI Taxonomy" id="741673"/>
    <lineage>
        <taxon>Bacteria</taxon>
        <taxon>Pseudomonadati</taxon>
        <taxon>Pseudomonadota</taxon>
        <taxon>Alphaproteobacteria</taxon>
        <taxon>Rhodospirillales</taxon>
        <taxon>Rhodospirillaceae</taxon>
        <taxon>Phaeospirillum</taxon>
    </lineage>
</organism>
<protein>
    <recommendedName>
        <fullName evidence="3">PEGA domain-containing protein</fullName>
    </recommendedName>
</protein>
<comment type="caution">
    <text evidence="1">The sequence shown here is derived from an EMBL/GenBank/DDBJ whole genome shotgun (WGS) entry which is preliminary data.</text>
</comment>
<keyword evidence="2" id="KW-1185">Reference proteome</keyword>
<proteinExistence type="predicted"/>
<dbReference type="RefSeq" id="WP_377317487.1">
    <property type="nucleotide sequence ID" value="NZ_JBHUIY010000029.1"/>
</dbReference>
<gene>
    <name evidence="1" type="ORF">ACFSNB_13665</name>
</gene>
<dbReference type="Proteomes" id="UP001597296">
    <property type="component" value="Unassembled WGS sequence"/>
</dbReference>
<reference evidence="2" key="1">
    <citation type="journal article" date="2019" name="Int. J. Syst. Evol. Microbiol.">
        <title>The Global Catalogue of Microorganisms (GCM) 10K type strain sequencing project: providing services to taxonomists for standard genome sequencing and annotation.</title>
        <authorList>
            <consortium name="The Broad Institute Genomics Platform"/>
            <consortium name="The Broad Institute Genome Sequencing Center for Infectious Disease"/>
            <person name="Wu L."/>
            <person name="Ma J."/>
        </authorList>
    </citation>
    <scope>NUCLEOTIDE SEQUENCE [LARGE SCALE GENOMIC DNA]</scope>
    <source>
        <strain evidence="2">KCTC 15012</strain>
    </source>
</reference>
<dbReference type="EMBL" id="JBHUIY010000029">
    <property type="protein sequence ID" value="MFD2234855.1"/>
    <property type="molecule type" value="Genomic_DNA"/>
</dbReference>
<accession>A0ABW5CCE8</accession>